<keyword evidence="2" id="KW-1185">Reference proteome</keyword>
<dbReference type="HOGENOM" id="CLU_2727390_0_0_1"/>
<evidence type="ECO:0000313" key="2">
    <source>
        <dbReference type="Proteomes" id="UP000009183"/>
    </source>
</evidence>
<dbReference type="InParanoid" id="D7SRL5"/>
<dbReference type="EMBL" id="FN594970">
    <property type="protein sequence ID" value="CBI18296.3"/>
    <property type="molecule type" value="Genomic_DNA"/>
</dbReference>
<sequence>MAPFLPNSLITDHFKYPPSYVVLLSFFLKTPSDSSLSVNPWFLQSVLLTLPTWKKNPSPVWRKPVIFRVNPT</sequence>
<dbReference type="PaxDb" id="29760-VIT_18s0075g00750.t01"/>
<proteinExistence type="predicted"/>
<evidence type="ECO:0000313" key="1">
    <source>
        <dbReference type="EMBL" id="CBI18296.3"/>
    </source>
</evidence>
<protein>
    <submittedName>
        <fullName evidence="1">Uncharacterized protein</fullName>
    </submittedName>
</protein>
<dbReference type="AlphaFoldDB" id="D7SRL5"/>
<accession>D7SRL5</accession>
<organism evidence="1 2">
    <name type="scientific">Vitis vinifera</name>
    <name type="common">Grape</name>
    <dbReference type="NCBI Taxonomy" id="29760"/>
    <lineage>
        <taxon>Eukaryota</taxon>
        <taxon>Viridiplantae</taxon>
        <taxon>Streptophyta</taxon>
        <taxon>Embryophyta</taxon>
        <taxon>Tracheophyta</taxon>
        <taxon>Spermatophyta</taxon>
        <taxon>Magnoliopsida</taxon>
        <taxon>eudicotyledons</taxon>
        <taxon>Gunneridae</taxon>
        <taxon>Pentapetalae</taxon>
        <taxon>rosids</taxon>
        <taxon>Vitales</taxon>
        <taxon>Vitaceae</taxon>
        <taxon>Viteae</taxon>
        <taxon>Vitis</taxon>
    </lineage>
</organism>
<reference evidence="2" key="1">
    <citation type="journal article" date="2007" name="Nature">
        <title>The grapevine genome sequence suggests ancestral hexaploidization in major angiosperm phyla.</title>
        <authorList>
            <consortium name="The French-Italian Public Consortium for Grapevine Genome Characterization."/>
            <person name="Jaillon O."/>
            <person name="Aury J.-M."/>
            <person name="Noel B."/>
            <person name="Policriti A."/>
            <person name="Clepet C."/>
            <person name="Casagrande A."/>
            <person name="Choisne N."/>
            <person name="Aubourg S."/>
            <person name="Vitulo N."/>
            <person name="Jubin C."/>
            <person name="Vezzi A."/>
            <person name="Legeai F."/>
            <person name="Hugueney P."/>
            <person name="Dasilva C."/>
            <person name="Horner D."/>
            <person name="Mica E."/>
            <person name="Jublot D."/>
            <person name="Poulain J."/>
            <person name="Bruyere C."/>
            <person name="Billault A."/>
            <person name="Segurens B."/>
            <person name="Gouyvenoux M."/>
            <person name="Ugarte E."/>
            <person name="Cattonaro F."/>
            <person name="Anthouard V."/>
            <person name="Vico V."/>
            <person name="Del Fabbro C."/>
            <person name="Alaux M."/>
            <person name="Di Gaspero G."/>
            <person name="Dumas V."/>
            <person name="Felice N."/>
            <person name="Paillard S."/>
            <person name="Juman I."/>
            <person name="Moroldo M."/>
            <person name="Scalabrin S."/>
            <person name="Canaguier A."/>
            <person name="Le Clainche I."/>
            <person name="Malacrida G."/>
            <person name="Durand E."/>
            <person name="Pesole G."/>
            <person name="Laucou V."/>
            <person name="Chatelet P."/>
            <person name="Merdinoglu D."/>
            <person name="Delledonne M."/>
            <person name="Pezzotti M."/>
            <person name="Lecharny A."/>
            <person name="Scarpelli C."/>
            <person name="Artiguenave F."/>
            <person name="Pe M.E."/>
            <person name="Valle G."/>
            <person name="Morgante M."/>
            <person name="Caboche M."/>
            <person name="Adam-Blondon A.-F."/>
            <person name="Weissenbach J."/>
            <person name="Quetier F."/>
            <person name="Wincker P."/>
        </authorList>
    </citation>
    <scope>NUCLEOTIDE SEQUENCE [LARGE SCALE GENOMIC DNA]</scope>
    <source>
        <strain evidence="2">cv. Pinot noir / PN40024</strain>
    </source>
</reference>
<dbReference type="Proteomes" id="UP000009183">
    <property type="component" value="Chromosome 18"/>
</dbReference>
<name>D7SRL5_VITVI</name>
<gene>
    <name evidence="1" type="ordered locus">VIT_18s0075g00750</name>
</gene>